<evidence type="ECO:0000313" key="7">
    <source>
        <dbReference type="EMBL" id="RZU35465.1"/>
    </source>
</evidence>
<dbReference type="NCBIfam" id="NF033563">
    <property type="entry name" value="transpos_IS30"/>
    <property type="match status" value="1"/>
</dbReference>
<dbReference type="GO" id="GO:0004803">
    <property type="term" value="F:transposase activity"/>
    <property type="evidence" value="ECO:0007669"/>
    <property type="project" value="InterPro"/>
</dbReference>
<gene>
    <name evidence="7" type="ORF">BDD14_5515</name>
</gene>
<keyword evidence="8" id="KW-1185">Reference proteome</keyword>
<sequence length="386" mass="43727">MAQGKRDRLSTEQRIKMWRRWKAGESLHEIGRVFGKDHGSIQFLLSQRGGIVPAARRRSLRTLTVAEREDISRGIASGSSIREIARGLQRTASTVSREVSRHGGRPLYRASEADRQAWESALRPKVCLLAIDQKLRTIVASKLILDWSPEQISAWLKVSYPRNESMRVSHETIYRSLFIQARGVLKKELVQHLRSKRLIRRSRHSRAAGQSRGQIVDAISISERPAEVEDRAVPGHWEGDLLAGSKNSHIATLVERHSRFVMLIKVPSKDTTTVVAALSKHVLRLPATLRRSLTWDRGHEMAKHKSFTVDTDVKVYFCDPQSPWQRGTNENTNGLLRQYFPKRTDLSVYSQADLNKVALRLNQRPRETLGFQTPASKLQASVASTG</sequence>
<keyword evidence="4" id="KW-0238">DNA-binding</keyword>
<dbReference type="Gene3D" id="3.30.420.10">
    <property type="entry name" value="Ribonuclease H-like superfamily/Ribonuclease H"/>
    <property type="match status" value="1"/>
</dbReference>
<dbReference type="SUPFAM" id="SSF53098">
    <property type="entry name" value="Ribonuclease H-like"/>
    <property type="match status" value="1"/>
</dbReference>
<dbReference type="InterPro" id="IPR053392">
    <property type="entry name" value="Transposase_IS30-like"/>
</dbReference>
<dbReference type="Pfam" id="PF00665">
    <property type="entry name" value="rve"/>
    <property type="match status" value="1"/>
</dbReference>
<keyword evidence="3" id="KW-0815">Transposition</keyword>
<evidence type="ECO:0000256" key="1">
    <source>
        <dbReference type="ARBA" id="ARBA00002190"/>
    </source>
</evidence>
<protein>
    <submittedName>
        <fullName evidence="7">IS30 family transposase</fullName>
    </submittedName>
</protein>
<evidence type="ECO:0000256" key="2">
    <source>
        <dbReference type="ARBA" id="ARBA00006363"/>
    </source>
</evidence>
<dbReference type="PROSITE" id="PS50994">
    <property type="entry name" value="INTEGRASE"/>
    <property type="match status" value="1"/>
</dbReference>
<dbReference type="GO" id="GO:0015074">
    <property type="term" value="P:DNA integration"/>
    <property type="evidence" value="ECO:0007669"/>
    <property type="project" value="InterPro"/>
</dbReference>
<reference evidence="7 8" key="1">
    <citation type="submission" date="2019-02" db="EMBL/GenBank/DDBJ databases">
        <title>Genomic Encyclopedia of Archaeal and Bacterial Type Strains, Phase II (KMG-II): from individual species to whole genera.</title>
        <authorList>
            <person name="Goeker M."/>
        </authorList>
    </citation>
    <scope>NUCLEOTIDE SEQUENCE [LARGE SCALE GENOMIC DNA]</scope>
    <source>
        <strain evidence="7 8">DSM 18101</strain>
    </source>
</reference>
<proteinExistence type="inferred from homology"/>
<evidence type="ECO:0000256" key="3">
    <source>
        <dbReference type="ARBA" id="ARBA00022578"/>
    </source>
</evidence>
<dbReference type="InterPro" id="IPR001584">
    <property type="entry name" value="Integrase_cat-core"/>
</dbReference>
<dbReference type="InterPro" id="IPR036397">
    <property type="entry name" value="RNaseH_sf"/>
</dbReference>
<dbReference type="GO" id="GO:0003677">
    <property type="term" value="F:DNA binding"/>
    <property type="evidence" value="ECO:0007669"/>
    <property type="project" value="UniProtKB-KW"/>
</dbReference>
<evidence type="ECO:0000313" key="8">
    <source>
        <dbReference type="Proteomes" id="UP000292958"/>
    </source>
</evidence>
<evidence type="ECO:0000256" key="4">
    <source>
        <dbReference type="ARBA" id="ARBA00023125"/>
    </source>
</evidence>
<comment type="function">
    <text evidence="1">Required for the transposition of the insertion element.</text>
</comment>
<dbReference type="OrthoDB" id="104449at2"/>
<dbReference type="EMBL" id="SHKW01000002">
    <property type="protein sequence ID" value="RZU35465.1"/>
    <property type="molecule type" value="Genomic_DNA"/>
</dbReference>
<feature type="domain" description="Integrase catalytic" evidence="6">
    <location>
        <begin position="221"/>
        <end position="382"/>
    </location>
</feature>
<dbReference type="PANTHER" id="PTHR10948:SF23">
    <property type="entry name" value="TRANSPOSASE INSI FOR INSERTION SEQUENCE ELEMENT IS30A-RELATED"/>
    <property type="match status" value="1"/>
</dbReference>
<dbReference type="InterPro" id="IPR012337">
    <property type="entry name" value="RNaseH-like_sf"/>
</dbReference>
<dbReference type="InterPro" id="IPR025246">
    <property type="entry name" value="IS30-like_HTH"/>
</dbReference>
<dbReference type="GO" id="GO:0005829">
    <property type="term" value="C:cytosol"/>
    <property type="evidence" value="ECO:0007669"/>
    <property type="project" value="TreeGrafter"/>
</dbReference>
<comment type="caution">
    <text evidence="7">The sequence shown here is derived from an EMBL/GenBank/DDBJ whole genome shotgun (WGS) entry which is preliminary data.</text>
</comment>
<evidence type="ECO:0000259" key="6">
    <source>
        <dbReference type="PROSITE" id="PS50994"/>
    </source>
</evidence>
<dbReference type="InterPro" id="IPR001598">
    <property type="entry name" value="Transposase_IS30_CS"/>
</dbReference>
<dbReference type="InterPro" id="IPR051917">
    <property type="entry name" value="Transposase-Integrase"/>
</dbReference>
<organism evidence="7 8">
    <name type="scientific">Edaphobacter modestus</name>
    <dbReference type="NCBI Taxonomy" id="388466"/>
    <lineage>
        <taxon>Bacteria</taxon>
        <taxon>Pseudomonadati</taxon>
        <taxon>Acidobacteriota</taxon>
        <taxon>Terriglobia</taxon>
        <taxon>Terriglobales</taxon>
        <taxon>Acidobacteriaceae</taxon>
        <taxon>Edaphobacter</taxon>
    </lineage>
</organism>
<dbReference type="Pfam" id="PF13936">
    <property type="entry name" value="HTH_38"/>
    <property type="match status" value="1"/>
</dbReference>
<evidence type="ECO:0000256" key="5">
    <source>
        <dbReference type="ARBA" id="ARBA00023172"/>
    </source>
</evidence>
<dbReference type="Proteomes" id="UP000292958">
    <property type="component" value="Unassembled WGS sequence"/>
</dbReference>
<dbReference type="GO" id="GO:0006313">
    <property type="term" value="P:DNA transposition"/>
    <property type="evidence" value="ECO:0007669"/>
    <property type="project" value="InterPro"/>
</dbReference>
<dbReference type="AlphaFoldDB" id="A0A4Q7YGH1"/>
<keyword evidence="5" id="KW-0233">DNA recombination</keyword>
<dbReference type="PANTHER" id="PTHR10948">
    <property type="entry name" value="TRANSPOSASE"/>
    <property type="match status" value="1"/>
</dbReference>
<dbReference type="RefSeq" id="WP_130423741.1">
    <property type="nucleotide sequence ID" value="NZ_SHKW01000002.1"/>
</dbReference>
<accession>A0A4Q7YGH1</accession>
<comment type="similarity">
    <text evidence="2">Belongs to the transposase IS30 family.</text>
</comment>
<name>A0A4Q7YGH1_9BACT</name>
<dbReference type="PROSITE" id="PS01043">
    <property type="entry name" value="TRANSPOSASE_IS30"/>
    <property type="match status" value="1"/>
</dbReference>